<evidence type="ECO:0000259" key="5">
    <source>
        <dbReference type="Pfam" id="PF11794"/>
    </source>
</evidence>
<protein>
    <submittedName>
        <fullName evidence="6">4-hydroxybutyryl-CoA dehydratase</fullName>
    </submittedName>
</protein>
<dbReference type="SUPFAM" id="SSF56645">
    <property type="entry name" value="Acyl-CoA dehydrogenase NM domain-like"/>
    <property type="match status" value="1"/>
</dbReference>
<dbReference type="PANTHER" id="PTHR36117:SF3">
    <property type="entry name" value="4-HYDROXYPHENYLACETATE 3-MONOOXYGENASE-RELATED"/>
    <property type="match status" value="1"/>
</dbReference>
<dbReference type="InterPro" id="IPR036250">
    <property type="entry name" value="AcylCo_DH-like_C"/>
</dbReference>
<keyword evidence="3" id="KW-0560">Oxidoreductase</keyword>
<evidence type="ECO:0000256" key="2">
    <source>
        <dbReference type="ARBA" id="ARBA00022827"/>
    </source>
</evidence>
<dbReference type="Gene3D" id="1.10.3140.10">
    <property type="entry name" value="4-hydroxybutyryl-coa dehydratase, domain 1"/>
    <property type="match status" value="1"/>
</dbReference>
<dbReference type="EMBL" id="BMQS01000023">
    <property type="protein sequence ID" value="GGU02755.1"/>
    <property type="molecule type" value="Genomic_DNA"/>
</dbReference>
<dbReference type="SUPFAM" id="SSF47203">
    <property type="entry name" value="Acyl-CoA dehydrogenase C-terminal domain-like"/>
    <property type="match status" value="1"/>
</dbReference>
<feature type="domain" description="HpaB/PvcC/4-BUDH C-terminal" evidence="4">
    <location>
        <begin position="275"/>
        <end position="473"/>
    </location>
</feature>
<dbReference type="InterPro" id="IPR024719">
    <property type="entry name" value="HpaB/PvcC/4-BUDH_C"/>
</dbReference>
<dbReference type="AlphaFoldDB" id="A0A830H4L3"/>
<dbReference type="Pfam" id="PF03241">
    <property type="entry name" value="HpaB"/>
    <property type="match status" value="1"/>
</dbReference>
<dbReference type="OrthoDB" id="32865at2157"/>
<evidence type="ECO:0000259" key="4">
    <source>
        <dbReference type="Pfam" id="PF03241"/>
    </source>
</evidence>
<proteinExistence type="predicted"/>
<dbReference type="Pfam" id="PF11794">
    <property type="entry name" value="HpaB_N"/>
    <property type="match status" value="1"/>
</dbReference>
<dbReference type="PANTHER" id="PTHR36117">
    <property type="entry name" value="4-HYDROXYPHENYLACETATE 3-MONOOXYGENASE-RELATED"/>
    <property type="match status" value="1"/>
</dbReference>
<comment type="caution">
    <text evidence="6">The sequence shown here is derived from an EMBL/GenBank/DDBJ whole genome shotgun (WGS) entry which is preliminary data.</text>
</comment>
<gene>
    <name evidence="6" type="ORF">GCM10007116_19810</name>
</gene>
<dbReference type="Proteomes" id="UP000616143">
    <property type="component" value="Unassembled WGS sequence"/>
</dbReference>
<dbReference type="PIRSF" id="PIRSF000331">
    <property type="entry name" value="HpaA_HpaB"/>
    <property type="match status" value="1"/>
</dbReference>
<evidence type="ECO:0000256" key="3">
    <source>
        <dbReference type="ARBA" id="ARBA00023002"/>
    </source>
</evidence>
<dbReference type="RefSeq" id="WP_188848639.1">
    <property type="nucleotide sequence ID" value="NZ_BMQS01000023.1"/>
</dbReference>
<reference evidence="6" key="2">
    <citation type="submission" date="2020-09" db="EMBL/GenBank/DDBJ databases">
        <authorList>
            <person name="Sun Q."/>
            <person name="Ohkuma M."/>
        </authorList>
    </citation>
    <scope>NUCLEOTIDE SEQUENCE</scope>
    <source>
        <strain evidence="6">JCM 31740</strain>
    </source>
</reference>
<accession>A0A830H4L3</accession>
<evidence type="ECO:0000313" key="6">
    <source>
        <dbReference type="EMBL" id="GGU02755.1"/>
    </source>
</evidence>
<feature type="domain" description="HpaB/PvcC/4-BUDH N-terminal" evidence="5">
    <location>
        <begin position="3"/>
        <end position="268"/>
    </location>
</feature>
<organism evidence="6 7">
    <name type="scientific">Sulfodiicoccus acidiphilus</name>
    <dbReference type="NCBI Taxonomy" id="1670455"/>
    <lineage>
        <taxon>Archaea</taxon>
        <taxon>Thermoproteota</taxon>
        <taxon>Thermoprotei</taxon>
        <taxon>Sulfolobales</taxon>
        <taxon>Sulfolobaceae</taxon>
        <taxon>Sulfodiicoccus</taxon>
    </lineage>
</organism>
<keyword evidence="2" id="KW-0274">FAD</keyword>
<evidence type="ECO:0000256" key="1">
    <source>
        <dbReference type="ARBA" id="ARBA00022630"/>
    </source>
</evidence>
<dbReference type="Gene3D" id="2.40.110.10">
    <property type="entry name" value="Butyryl-CoA Dehydrogenase, subunit A, domain 2"/>
    <property type="match status" value="1"/>
</dbReference>
<keyword evidence="1" id="KW-0285">Flavoprotein</keyword>
<dbReference type="InterPro" id="IPR004925">
    <property type="entry name" value="HpaB/PvcC/4-BUDH"/>
</dbReference>
<dbReference type="InterPro" id="IPR024674">
    <property type="entry name" value="HpaB/PvcC/4-BUDH_N"/>
</dbReference>
<evidence type="ECO:0000313" key="7">
    <source>
        <dbReference type="Proteomes" id="UP000616143"/>
    </source>
</evidence>
<dbReference type="GO" id="GO:0016627">
    <property type="term" value="F:oxidoreductase activity, acting on the CH-CH group of donors"/>
    <property type="evidence" value="ECO:0007669"/>
    <property type="project" value="InterPro"/>
</dbReference>
<dbReference type="Gene3D" id="1.20.140.10">
    <property type="entry name" value="Butyryl-CoA Dehydrogenase, subunit A, domain 3"/>
    <property type="match status" value="1"/>
</dbReference>
<reference evidence="6" key="1">
    <citation type="journal article" date="2014" name="Int. J. Syst. Evol. Microbiol.">
        <title>Complete genome sequence of Corynebacterium casei LMG S-19264T (=DSM 44701T), isolated from a smear-ripened cheese.</title>
        <authorList>
            <consortium name="US DOE Joint Genome Institute (JGI-PGF)"/>
            <person name="Walter F."/>
            <person name="Albersmeier A."/>
            <person name="Kalinowski J."/>
            <person name="Ruckert C."/>
        </authorList>
    </citation>
    <scope>NUCLEOTIDE SEQUENCE</scope>
    <source>
        <strain evidence="6">JCM 31740</strain>
    </source>
</reference>
<dbReference type="InterPro" id="IPR046373">
    <property type="entry name" value="Acyl-CoA_Oxase/DH_mid-dom_sf"/>
</dbReference>
<dbReference type="InterPro" id="IPR009100">
    <property type="entry name" value="AcylCoA_DH/oxidase_NM_dom_sf"/>
</dbReference>
<sequence length="477" mass="53299">MRTPEDYLNGLNDGRNVFYKGKRINNIVEHDALKVPALHAAHLYELKLADPTFRYSDPELGEISGFFRVPTDSETLWYRSRIIQESTRSGGGVFNIIQAIGSDAIFALLLIGRELLTEGKEEFLKRVKKYRDEVATKDLALAVAQTDVKGDRSKRPHEQSDPDLYVRVVGESSDGIVVRGAKAHTTQAAVADEIIFIPSRAMSEQDADYSIAFAVPANSNGLKMIVRPIMEIEGLPSKDDAPNASRHVELETLTILDDVFVPWERVFLYRDHREAGALANLFALYHRFTALSYRTAMADMYIGLSKLAARYNGVEDAPHVRDDIVDIVMYREVMYMAARTAAVDCVKVGDMAIPNPIYTNVGKLYSNSHFHDVVRDLIDVAGGLVSTLPSTLDFENPETRSYIEKYMKGNAEFSGEERFKLMRLVREMVGGPITGYMLGGMIHAEGSMAASKIAMYREYNFRSAEDLVSKVAGVRSK</sequence>
<name>A0A830H4L3_9CREN</name>